<feature type="region of interest" description="Disordered" evidence="7">
    <location>
        <begin position="365"/>
        <end position="398"/>
    </location>
</feature>
<dbReference type="GO" id="GO:0046872">
    <property type="term" value="F:metal ion binding"/>
    <property type="evidence" value="ECO:0007669"/>
    <property type="project" value="UniProtKB-KW"/>
</dbReference>
<dbReference type="InterPro" id="IPR051156">
    <property type="entry name" value="Mito/Outer_Membr_Metalloprot"/>
</dbReference>
<dbReference type="GO" id="GO:0004222">
    <property type="term" value="F:metalloendopeptidase activity"/>
    <property type="evidence" value="ECO:0007669"/>
    <property type="project" value="InterPro"/>
</dbReference>
<reference evidence="9 10" key="1">
    <citation type="submission" date="2019-06" db="EMBL/GenBank/DDBJ databases">
        <title>Genome Sequence of the Brown Rot Fungal Pathogen Monilinia fructicola.</title>
        <authorList>
            <person name="De Miccolis Angelini R.M."/>
            <person name="Landi L."/>
            <person name="Abate D."/>
            <person name="Pollastro S."/>
            <person name="Romanazzi G."/>
            <person name="Faretra F."/>
        </authorList>
    </citation>
    <scope>NUCLEOTIDE SEQUENCE [LARGE SCALE GENOMIC DNA]</scope>
    <source>
        <strain evidence="9 10">Mfrc123</strain>
    </source>
</reference>
<dbReference type="PANTHER" id="PTHR22726">
    <property type="entry name" value="METALLOENDOPEPTIDASE OMA1"/>
    <property type="match status" value="1"/>
</dbReference>
<organism evidence="9 10">
    <name type="scientific">Monilinia fructicola</name>
    <name type="common">Brown rot fungus</name>
    <name type="synonym">Ciboria fructicola</name>
    <dbReference type="NCBI Taxonomy" id="38448"/>
    <lineage>
        <taxon>Eukaryota</taxon>
        <taxon>Fungi</taxon>
        <taxon>Dikarya</taxon>
        <taxon>Ascomycota</taxon>
        <taxon>Pezizomycotina</taxon>
        <taxon>Leotiomycetes</taxon>
        <taxon>Helotiales</taxon>
        <taxon>Sclerotiniaceae</taxon>
        <taxon>Monilinia</taxon>
    </lineage>
</organism>
<keyword evidence="5 6" id="KW-0482">Metalloprotease</keyword>
<feature type="domain" description="Peptidase M48" evidence="8">
    <location>
        <begin position="150"/>
        <end position="314"/>
    </location>
</feature>
<evidence type="ECO:0000256" key="5">
    <source>
        <dbReference type="ARBA" id="ARBA00023049"/>
    </source>
</evidence>
<evidence type="ECO:0000313" key="9">
    <source>
        <dbReference type="EMBL" id="KAA8575419.1"/>
    </source>
</evidence>
<dbReference type="InterPro" id="IPR001915">
    <property type="entry name" value="Peptidase_M48"/>
</dbReference>
<name>A0A5M9K4R0_MONFR</name>
<dbReference type="EMBL" id="VICG01000002">
    <property type="protein sequence ID" value="KAA8575419.1"/>
    <property type="molecule type" value="Genomic_DNA"/>
</dbReference>
<protein>
    <recommendedName>
        <fullName evidence="8">Peptidase M48 domain-containing protein</fullName>
    </recommendedName>
</protein>
<keyword evidence="10" id="KW-1185">Reference proteome</keyword>
<evidence type="ECO:0000259" key="8">
    <source>
        <dbReference type="Pfam" id="PF01435"/>
    </source>
</evidence>
<dbReference type="PANTHER" id="PTHR22726:SF1">
    <property type="entry name" value="METALLOENDOPEPTIDASE OMA1, MITOCHONDRIAL"/>
    <property type="match status" value="1"/>
</dbReference>
<comment type="similarity">
    <text evidence="6">Belongs to the peptidase M48 family.</text>
</comment>
<comment type="caution">
    <text evidence="9">The sequence shown here is derived from an EMBL/GenBank/DDBJ whole genome shotgun (WGS) entry which is preliminary data.</text>
</comment>
<keyword evidence="1 6" id="KW-0645">Protease</keyword>
<evidence type="ECO:0000256" key="2">
    <source>
        <dbReference type="ARBA" id="ARBA00022723"/>
    </source>
</evidence>
<proteinExistence type="inferred from homology"/>
<gene>
    <name evidence="9" type="ORF">EYC84_004585</name>
</gene>
<keyword evidence="3 6" id="KW-0378">Hydrolase</keyword>
<dbReference type="Proteomes" id="UP000322873">
    <property type="component" value="Unassembled WGS sequence"/>
</dbReference>
<evidence type="ECO:0000256" key="1">
    <source>
        <dbReference type="ARBA" id="ARBA00022670"/>
    </source>
</evidence>
<accession>A0A5M9K4R0</accession>
<comment type="cofactor">
    <cofactor evidence="6">
        <name>Zn(2+)</name>
        <dbReference type="ChEBI" id="CHEBI:29105"/>
    </cofactor>
    <text evidence="6">Binds 1 zinc ion per subunit.</text>
</comment>
<feature type="compositionally biased region" description="Polar residues" evidence="7">
    <location>
        <begin position="369"/>
        <end position="378"/>
    </location>
</feature>
<evidence type="ECO:0000256" key="7">
    <source>
        <dbReference type="SAM" id="MobiDB-lite"/>
    </source>
</evidence>
<dbReference type="Pfam" id="PF01435">
    <property type="entry name" value="Peptidase_M48"/>
    <property type="match status" value="1"/>
</dbReference>
<evidence type="ECO:0000313" key="10">
    <source>
        <dbReference type="Proteomes" id="UP000322873"/>
    </source>
</evidence>
<keyword evidence="2" id="KW-0479">Metal-binding</keyword>
<evidence type="ECO:0000256" key="3">
    <source>
        <dbReference type="ARBA" id="ARBA00022801"/>
    </source>
</evidence>
<evidence type="ECO:0000256" key="4">
    <source>
        <dbReference type="ARBA" id="ARBA00022833"/>
    </source>
</evidence>
<sequence length="398" mass="46423">MPPSYLTVLLRGSRRATLGLFHSSCTQSSFSTHQQRSFRSQIHAVYKAVYEQRRVIPEKKDPKKEEYSLKKLKEALADSRETRSPLQHVFYRFQLVSDFYKNWTRTPQATGKTHFRGRGFLGPHTPEVKRARGIAERLFLVLPDDHIFRRVEVVRNPGGYNACATWDGVIILDLGILNFTYSDSLLACLIAHEMAHHLLNHNKQRSTLLKISKWCLTFQAFYTDLTSFPLVFLERAIAVQHLEYRKMCRAHEFEADEEGMMIMSRANYNWNACIKFVENKIEWEKKANIRNEDSANPALSTHPTWEQRLERLKDCRSRRAGEVKLWWKENQLAVFDRKERLEAEKKEMKLAQNRKRELIAQAKRISRAALSSESSNKQTAKEEREKGLGRQSGSLPPE</sequence>
<feature type="compositionally biased region" description="Basic and acidic residues" evidence="7">
    <location>
        <begin position="379"/>
        <end position="388"/>
    </location>
</feature>
<dbReference type="VEuPathDB" id="FungiDB:MFRU_002g00950"/>
<dbReference type="AlphaFoldDB" id="A0A5M9K4R0"/>
<dbReference type="GO" id="GO:0051603">
    <property type="term" value="P:proteolysis involved in protein catabolic process"/>
    <property type="evidence" value="ECO:0007669"/>
    <property type="project" value="TreeGrafter"/>
</dbReference>
<evidence type="ECO:0000256" key="6">
    <source>
        <dbReference type="RuleBase" id="RU003983"/>
    </source>
</evidence>
<dbReference type="GO" id="GO:0016020">
    <property type="term" value="C:membrane"/>
    <property type="evidence" value="ECO:0007669"/>
    <property type="project" value="TreeGrafter"/>
</dbReference>
<keyword evidence="4 6" id="KW-0862">Zinc</keyword>